<dbReference type="PANTHER" id="PTHR31793">
    <property type="entry name" value="4-HYDROXYBENZOYL-COA THIOESTERASE FAMILY MEMBER"/>
    <property type="match status" value="1"/>
</dbReference>
<dbReference type="InterPro" id="IPR050563">
    <property type="entry name" value="4-hydroxybenzoyl-CoA_TE"/>
</dbReference>
<name>A0A3S3LV92_9MICO</name>
<dbReference type="PANTHER" id="PTHR31793:SF24">
    <property type="entry name" value="LONG-CHAIN ACYL-COA THIOESTERASE FADM"/>
    <property type="match status" value="1"/>
</dbReference>
<evidence type="ECO:0000313" key="2">
    <source>
        <dbReference type="Proteomes" id="UP000285970"/>
    </source>
</evidence>
<dbReference type="GO" id="GO:0047617">
    <property type="term" value="F:fatty acyl-CoA hydrolase activity"/>
    <property type="evidence" value="ECO:0007669"/>
    <property type="project" value="TreeGrafter"/>
</dbReference>
<gene>
    <name evidence="1" type="ORF">D8Y23_09825</name>
</gene>
<dbReference type="Proteomes" id="UP000285970">
    <property type="component" value="Unassembled WGS sequence"/>
</dbReference>
<dbReference type="InterPro" id="IPR029069">
    <property type="entry name" value="HotDog_dom_sf"/>
</dbReference>
<protein>
    <submittedName>
        <fullName evidence="1">Acyl-CoA thioesterase</fullName>
    </submittedName>
</protein>
<accession>A0A3S3LV92</accession>
<dbReference type="RefSeq" id="WP_128217961.1">
    <property type="nucleotide sequence ID" value="NZ_RBZY01000031.1"/>
</dbReference>
<proteinExistence type="predicted"/>
<dbReference type="Pfam" id="PF13279">
    <property type="entry name" value="4HBT_2"/>
    <property type="match status" value="1"/>
</dbReference>
<dbReference type="EMBL" id="RBZY01000031">
    <property type="protein sequence ID" value="RWR18379.1"/>
    <property type="molecule type" value="Genomic_DNA"/>
</dbReference>
<dbReference type="OrthoDB" id="9799036at2"/>
<sequence length="177" mass="19318">MTDAATSAGPASAGPARLRIPIQLRWGDLDALGHVNNTSMLKLLEEARLRAFWRGDEAGDALPTAVFDMSVLESGGERATLIARQEIEYLQPVPYSQRPLDVRLWIGAMGGSSADICFDVYSPVGDDEAVLYARATAVVVLVDTASGRPIRWSATEREAWAPYVGQPIEYRRRTAGR</sequence>
<organism evidence="1 2">
    <name type="scientific">Microbacterium enclense</name>
    <dbReference type="NCBI Taxonomy" id="993073"/>
    <lineage>
        <taxon>Bacteria</taxon>
        <taxon>Bacillati</taxon>
        <taxon>Actinomycetota</taxon>
        <taxon>Actinomycetes</taxon>
        <taxon>Micrococcales</taxon>
        <taxon>Microbacteriaceae</taxon>
        <taxon>Microbacterium</taxon>
    </lineage>
</organism>
<comment type="caution">
    <text evidence="1">The sequence shown here is derived from an EMBL/GenBank/DDBJ whole genome shotgun (WGS) entry which is preliminary data.</text>
</comment>
<dbReference type="CDD" id="cd00586">
    <property type="entry name" value="4HBT"/>
    <property type="match status" value="1"/>
</dbReference>
<dbReference type="SUPFAM" id="SSF54637">
    <property type="entry name" value="Thioesterase/thiol ester dehydrase-isomerase"/>
    <property type="match status" value="1"/>
</dbReference>
<dbReference type="Gene3D" id="3.10.129.10">
    <property type="entry name" value="Hotdog Thioesterase"/>
    <property type="match status" value="1"/>
</dbReference>
<reference evidence="1 2" key="1">
    <citation type="journal article" date="2018" name="Front. Microbiol.">
        <title>Novel Insights Into Bacterial Dimethylsulfoniopropionate Catabolism in the East China Sea.</title>
        <authorList>
            <person name="Liu J."/>
            <person name="Liu J."/>
            <person name="Zhang S.H."/>
            <person name="Liang J."/>
            <person name="Lin H."/>
            <person name="Song D."/>
            <person name="Yang G.P."/>
            <person name="Todd J.D."/>
            <person name="Zhang X.H."/>
        </authorList>
    </citation>
    <scope>NUCLEOTIDE SEQUENCE [LARGE SCALE GENOMIC DNA]</scope>
    <source>
        <strain evidence="1 2">ZYFD042</strain>
    </source>
</reference>
<evidence type="ECO:0000313" key="1">
    <source>
        <dbReference type="EMBL" id="RWR18379.1"/>
    </source>
</evidence>
<dbReference type="AlphaFoldDB" id="A0A3S3LV92"/>